<evidence type="ECO:0008006" key="2">
    <source>
        <dbReference type="Google" id="ProtNLM"/>
    </source>
</evidence>
<name>A0A0F9C7J2_9ZZZZ</name>
<reference evidence="1" key="1">
    <citation type="journal article" date="2015" name="Nature">
        <title>Complex archaea that bridge the gap between prokaryotes and eukaryotes.</title>
        <authorList>
            <person name="Spang A."/>
            <person name="Saw J.H."/>
            <person name="Jorgensen S.L."/>
            <person name="Zaremba-Niedzwiedzka K."/>
            <person name="Martijn J."/>
            <person name="Lind A.E."/>
            <person name="van Eijk R."/>
            <person name="Schleper C."/>
            <person name="Guy L."/>
            <person name="Ettema T.J."/>
        </authorList>
    </citation>
    <scope>NUCLEOTIDE SEQUENCE</scope>
</reference>
<evidence type="ECO:0000313" key="1">
    <source>
        <dbReference type="EMBL" id="KKL22272.1"/>
    </source>
</evidence>
<proteinExistence type="predicted"/>
<dbReference type="EMBL" id="LAZR01037414">
    <property type="protein sequence ID" value="KKL22272.1"/>
    <property type="molecule type" value="Genomic_DNA"/>
</dbReference>
<accession>A0A0F9C7J2</accession>
<sequence>MSKYVLVYTMNKVGSSSVKKAAESGGSIVGRAHPLNFHTIDLNDYGPVITIVRDPIARNLSAFMEFRDNYFDPFPSEYSPDMLQVFIDQFPHEEPEWWFSQHVYPNFSLDVLGVPFPKTKGWKIYDGFFLVIKTEALNRAFPEAFRSLTDLGDDVPIVIEHRAIGFEKHGPETGAVYKEFLENAKFDQAFLDRMYETAFVKHFYLASEIKKFRNRWTDK</sequence>
<organism evidence="1">
    <name type="scientific">marine sediment metagenome</name>
    <dbReference type="NCBI Taxonomy" id="412755"/>
    <lineage>
        <taxon>unclassified sequences</taxon>
        <taxon>metagenomes</taxon>
        <taxon>ecological metagenomes</taxon>
    </lineage>
</organism>
<gene>
    <name evidence="1" type="ORF">LCGC14_2437100</name>
</gene>
<protein>
    <recommendedName>
        <fullName evidence="2">Sulfotransferase domain-containing protein</fullName>
    </recommendedName>
</protein>
<dbReference type="AlphaFoldDB" id="A0A0F9C7J2"/>
<comment type="caution">
    <text evidence="1">The sequence shown here is derived from an EMBL/GenBank/DDBJ whole genome shotgun (WGS) entry which is preliminary data.</text>
</comment>